<evidence type="ECO:0000313" key="2">
    <source>
        <dbReference type="Proteomes" id="UP001164746"/>
    </source>
</evidence>
<reference evidence="1" key="1">
    <citation type="submission" date="2022-11" db="EMBL/GenBank/DDBJ databases">
        <title>Centuries of genome instability and evolution in soft-shell clam transmissible cancer (bioRxiv).</title>
        <authorList>
            <person name="Hart S.F.M."/>
            <person name="Yonemitsu M.A."/>
            <person name="Giersch R.M."/>
            <person name="Beal B.F."/>
            <person name="Arriagada G."/>
            <person name="Davis B.W."/>
            <person name="Ostrander E.A."/>
            <person name="Goff S.P."/>
            <person name="Metzger M.J."/>
        </authorList>
    </citation>
    <scope>NUCLEOTIDE SEQUENCE</scope>
    <source>
        <strain evidence="1">MELC-2E11</strain>
        <tissue evidence="1">Siphon/mantle</tissue>
    </source>
</reference>
<proteinExistence type="predicted"/>
<keyword evidence="2" id="KW-1185">Reference proteome</keyword>
<dbReference type="SUPFAM" id="SSF50978">
    <property type="entry name" value="WD40 repeat-like"/>
    <property type="match status" value="1"/>
</dbReference>
<protein>
    <submittedName>
        <fullName evidence="1">Uncharacterized protein</fullName>
    </submittedName>
</protein>
<evidence type="ECO:0000313" key="1">
    <source>
        <dbReference type="EMBL" id="WAQ99140.1"/>
    </source>
</evidence>
<name>A0ABY7DW16_MYAAR</name>
<dbReference type="EMBL" id="CP111014">
    <property type="protein sequence ID" value="WAQ99140.1"/>
    <property type="molecule type" value="Genomic_DNA"/>
</dbReference>
<sequence length="362" mass="40816">MVKQLPIPRRIYSAILHPIIVDVNPFDKKNIQCQPSTRLESCMHFWLRCCLKEIPMYTLVEYTRLMQLSGGREATLTELALDWMSSLGITTTNDILNGETSNIIVSSSKDANLMLYNLETETSSTINHYTKQINCVSTWGRHLVAAADRCFIQGQPLWKVDKSDLSVGVTCTLFSQSASDITAVAFWEETVLSGDEMGNLFQWSGCLQCRQEGNQDMTPVANLQARVKAIFIQGSKIICFTSDNCLHISQYKSDSKIEFDKLNIHTALMKTAEFITVRGPILAIGCKSGFVYLYHIPKPSDWDNLLLEKPAHILQFSKDHIHSIAIGDDGSCPYIVVATEDYCINIVQFKRRRKNSENAKVD</sequence>
<organism evidence="1 2">
    <name type="scientific">Mya arenaria</name>
    <name type="common">Soft-shell clam</name>
    <dbReference type="NCBI Taxonomy" id="6604"/>
    <lineage>
        <taxon>Eukaryota</taxon>
        <taxon>Metazoa</taxon>
        <taxon>Spiralia</taxon>
        <taxon>Lophotrochozoa</taxon>
        <taxon>Mollusca</taxon>
        <taxon>Bivalvia</taxon>
        <taxon>Autobranchia</taxon>
        <taxon>Heteroconchia</taxon>
        <taxon>Euheterodonta</taxon>
        <taxon>Imparidentia</taxon>
        <taxon>Neoheterodontei</taxon>
        <taxon>Myida</taxon>
        <taxon>Myoidea</taxon>
        <taxon>Myidae</taxon>
        <taxon>Mya</taxon>
    </lineage>
</organism>
<dbReference type="InterPro" id="IPR036322">
    <property type="entry name" value="WD40_repeat_dom_sf"/>
</dbReference>
<dbReference type="Gene3D" id="2.130.10.10">
    <property type="entry name" value="YVTN repeat-like/Quinoprotein amine dehydrogenase"/>
    <property type="match status" value="1"/>
</dbReference>
<gene>
    <name evidence="1" type="ORF">MAR_023513</name>
</gene>
<dbReference type="Proteomes" id="UP001164746">
    <property type="component" value="Chromosome 3"/>
</dbReference>
<dbReference type="InterPro" id="IPR015943">
    <property type="entry name" value="WD40/YVTN_repeat-like_dom_sf"/>
</dbReference>
<accession>A0ABY7DW16</accession>